<protein>
    <recommendedName>
        <fullName evidence="4">Prepilin-type N-terminal cleavage/methylation domain-containing protein</fullName>
    </recommendedName>
</protein>
<dbReference type="AlphaFoldDB" id="T2GFD2"/>
<keyword evidence="1" id="KW-0472">Membrane</keyword>
<proteinExistence type="predicted"/>
<sequence>MSSRSTAGFSLLELLVVLMLFGLGLFALLPTLTPQRSGSREGSLEHFIAEARREAVQQGTVQRLCFRFGSRDMIRGNATVRLESPLAAAALDGERVAGAGGCFCIYPSGLMDSVSLRLASGDIYRSQMLTGRLEAKDPSRRVAAPRTGQAF</sequence>
<evidence type="ECO:0008006" key="4">
    <source>
        <dbReference type="Google" id="ProtNLM"/>
    </source>
</evidence>
<keyword evidence="2" id="KW-0614">Plasmid</keyword>
<evidence type="ECO:0000256" key="1">
    <source>
        <dbReference type="SAM" id="Phobius"/>
    </source>
</evidence>
<evidence type="ECO:0000313" key="3">
    <source>
        <dbReference type="Proteomes" id="UP000016587"/>
    </source>
</evidence>
<dbReference type="RefSeq" id="WP_021758479.1">
    <property type="nucleotide sequence ID" value="NC_022436.1"/>
</dbReference>
<keyword evidence="1" id="KW-0812">Transmembrane</keyword>
<dbReference type="PATRIC" id="fig|1121448.10.peg.3570"/>
<keyword evidence="3" id="KW-1185">Reference proteome</keyword>
<evidence type="ECO:0000313" key="2">
    <source>
        <dbReference type="EMBL" id="AGW15285.1"/>
    </source>
</evidence>
<dbReference type="Proteomes" id="UP000016587">
    <property type="component" value="Plasmid unnamed"/>
</dbReference>
<dbReference type="Pfam" id="PF07963">
    <property type="entry name" value="N_methyl"/>
    <property type="match status" value="1"/>
</dbReference>
<dbReference type="NCBIfam" id="TIGR02532">
    <property type="entry name" value="IV_pilin_GFxxxE"/>
    <property type="match status" value="1"/>
</dbReference>
<dbReference type="HOGENOM" id="CLU_1728432_0_0_7"/>
<dbReference type="KEGG" id="dgg:DGI_4074"/>
<geneLocation type="plasmid" evidence="3"/>
<name>T2GFD2_MEGG1</name>
<accession>T2GFD2</accession>
<dbReference type="InterPro" id="IPR045584">
    <property type="entry name" value="Pilin-like"/>
</dbReference>
<reference evidence="2 3" key="1">
    <citation type="journal article" date="2013" name="J. Bacteriol.">
        <title>Roles of HynAB and Ech, the only two hydrogenases found in the model sulfate reducer Desulfovibrio gigas.</title>
        <authorList>
            <person name="Morais-Silva F.O."/>
            <person name="Santos C.I."/>
            <person name="Rodrigues R."/>
            <person name="Pereira I.A."/>
            <person name="Rodrigues-Pousada C."/>
        </authorList>
    </citation>
    <scope>NUCLEOTIDE SEQUENCE [LARGE SCALE GENOMIC DNA]</scope>
    <source>
        <strain evidence="3">ATCC 19364 / DSM 1382 / NCIMB 9332 / VKM B-1759</strain>
        <plasmid evidence="3">Plasmid</plasmid>
    </source>
</reference>
<dbReference type="EMBL" id="CP006586">
    <property type="protein sequence ID" value="AGW15285.1"/>
    <property type="molecule type" value="Genomic_DNA"/>
</dbReference>
<reference evidence="3" key="2">
    <citation type="submission" date="2013-07" db="EMBL/GenBank/DDBJ databases">
        <authorList>
            <person name="Morais-Silva F.O."/>
            <person name="Rezende A.M."/>
            <person name="Pimentel C."/>
            <person name="Resende D.M."/>
            <person name="Santos C.I."/>
            <person name="Clemente C."/>
            <person name="de Oliveira L.M."/>
            <person name="da Silva S.M."/>
            <person name="Costa D.A."/>
            <person name="Varela-Raposo A."/>
            <person name="Horacio E.C.A."/>
            <person name="Matos M."/>
            <person name="Flores O."/>
            <person name="Ruiz J.C."/>
            <person name="Rodrigues-Pousada C."/>
        </authorList>
    </citation>
    <scope>NUCLEOTIDE SEQUENCE [LARGE SCALE GENOMIC DNA]</scope>
    <source>
        <strain evidence="3">ATCC 19364 / DSM 1382 / NCIMB 9332 / VKM B-1759</strain>
        <plasmid evidence="3">Plasmid</plasmid>
    </source>
</reference>
<organism evidence="2 3">
    <name type="scientific">Megalodesulfovibrio gigas (strain ATCC 19364 / DSM 1382 / NCIMB 9332 / VKM B-1759)</name>
    <name type="common">Desulfovibrio gigas</name>
    <dbReference type="NCBI Taxonomy" id="1121448"/>
    <lineage>
        <taxon>Bacteria</taxon>
        <taxon>Pseudomonadati</taxon>
        <taxon>Thermodesulfobacteriota</taxon>
        <taxon>Desulfovibrionia</taxon>
        <taxon>Desulfovibrionales</taxon>
        <taxon>Desulfovibrionaceae</taxon>
        <taxon>Megalodesulfovibrio</taxon>
    </lineage>
</organism>
<feature type="transmembrane region" description="Helical" evidence="1">
    <location>
        <begin position="6"/>
        <end position="29"/>
    </location>
</feature>
<gene>
    <name evidence="2" type="ORF">DGI_4074</name>
</gene>
<keyword evidence="1" id="KW-1133">Transmembrane helix</keyword>
<dbReference type="eggNOG" id="ENOG50317ZK">
    <property type="taxonomic scope" value="Bacteria"/>
</dbReference>
<dbReference type="PROSITE" id="PS00409">
    <property type="entry name" value="PROKAR_NTER_METHYL"/>
    <property type="match status" value="1"/>
</dbReference>
<dbReference type="SUPFAM" id="SSF54523">
    <property type="entry name" value="Pili subunits"/>
    <property type="match status" value="1"/>
</dbReference>
<dbReference type="InterPro" id="IPR012902">
    <property type="entry name" value="N_methyl_site"/>
</dbReference>